<dbReference type="GeneID" id="20348424"/>
<dbReference type="EMBL" id="GL385398">
    <property type="protein sequence ID" value="EJT74118.1"/>
    <property type="molecule type" value="Genomic_DNA"/>
</dbReference>
<evidence type="ECO:0000313" key="2">
    <source>
        <dbReference type="EMBL" id="EJT74118.1"/>
    </source>
</evidence>
<evidence type="ECO:0000313" key="4">
    <source>
        <dbReference type="Proteomes" id="UP000006039"/>
    </source>
</evidence>
<feature type="region of interest" description="Disordered" evidence="1">
    <location>
        <begin position="1"/>
        <end position="29"/>
    </location>
</feature>
<dbReference type="AlphaFoldDB" id="J3P376"/>
<dbReference type="Proteomes" id="UP000006039">
    <property type="component" value="Unassembled WGS sequence"/>
</dbReference>
<gene>
    <name evidence="3" type="primary">20348424</name>
    <name evidence="2" type="ORF">GGTG_07966</name>
</gene>
<dbReference type="RefSeq" id="XP_009224062.1">
    <property type="nucleotide sequence ID" value="XM_009225798.1"/>
</dbReference>
<name>J3P376_GAET3</name>
<proteinExistence type="predicted"/>
<reference evidence="3" key="5">
    <citation type="submission" date="2018-04" db="UniProtKB">
        <authorList>
            <consortium name="EnsemblFungi"/>
        </authorList>
    </citation>
    <scope>IDENTIFICATION</scope>
    <source>
        <strain evidence="3">R3-111a-1</strain>
    </source>
</reference>
<feature type="compositionally biased region" description="Polar residues" evidence="1">
    <location>
        <begin position="10"/>
        <end position="19"/>
    </location>
</feature>
<accession>J3P376</accession>
<evidence type="ECO:0000256" key="1">
    <source>
        <dbReference type="SAM" id="MobiDB-lite"/>
    </source>
</evidence>
<sequence>MLSDACCGATKQQAGTRTETGARGEPTRSCPQPGFWWNARVRRRDWFLFCVAVTASELGSQALKPSTYWIQVALSVAPLGSKVVDI</sequence>
<reference evidence="2" key="3">
    <citation type="submission" date="2010-09" db="EMBL/GenBank/DDBJ databases">
        <title>Annotation of Gaeumannomyces graminis var. tritici R3-111a-1.</title>
        <authorList>
            <consortium name="The Broad Institute Genome Sequencing Platform"/>
            <person name="Ma L.-J."/>
            <person name="Dead R."/>
            <person name="Young S.K."/>
            <person name="Zeng Q."/>
            <person name="Gargeya S."/>
            <person name="Fitzgerald M."/>
            <person name="Haas B."/>
            <person name="Abouelleil A."/>
            <person name="Alvarado L."/>
            <person name="Arachchi H.M."/>
            <person name="Berlin A."/>
            <person name="Brown A."/>
            <person name="Chapman S.B."/>
            <person name="Chen Z."/>
            <person name="Dunbar C."/>
            <person name="Freedman E."/>
            <person name="Gearin G."/>
            <person name="Gellesch M."/>
            <person name="Goldberg J."/>
            <person name="Griggs A."/>
            <person name="Gujja S."/>
            <person name="Heiman D."/>
            <person name="Howarth C."/>
            <person name="Larson L."/>
            <person name="Lui A."/>
            <person name="MacDonald P.J.P."/>
            <person name="Mehta T."/>
            <person name="Montmayeur A."/>
            <person name="Murphy C."/>
            <person name="Neiman D."/>
            <person name="Pearson M."/>
            <person name="Priest M."/>
            <person name="Roberts A."/>
            <person name="Saif S."/>
            <person name="Shea T."/>
            <person name="Shenoy N."/>
            <person name="Sisk P."/>
            <person name="Stolte C."/>
            <person name="Sykes S."/>
            <person name="Yandava C."/>
            <person name="Wortman J."/>
            <person name="Nusbaum C."/>
            <person name="Birren B."/>
        </authorList>
    </citation>
    <scope>NUCLEOTIDE SEQUENCE</scope>
    <source>
        <strain evidence="2">R3-111a-1</strain>
    </source>
</reference>
<organism evidence="2">
    <name type="scientific">Gaeumannomyces tritici (strain R3-111a-1)</name>
    <name type="common">Wheat and barley take-all root rot fungus</name>
    <name type="synonym">Gaeumannomyces graminis var. tritici</name>
    <dbReference type="NCBI Taxonomy" id="644352"/>
    <lineage>
        <taxon>Eukaryota</taxon>
        <taxon>Fungi</taxon>
        <taxon>Dikarya</taxon>
        <taxon>Ascomycota</taxon>
        <taxon>Pezizomycotina</taxon>
        <taxon>Sordariomycetes</taxon>
        <taxon>Sordariomycetidae</taxon>
        <taxon>Magnaporthales</taxon>
        <taxon>Magnaporthaceae</taxon>
        <taxon>Gaeumannomyces</taxon>
    </lineage>
</organism>
<evidence type="ECO:0000313" key="3">
    <source>
        <dbReference type="EnsemblFungi" id="EJT74118"/>
    </source>
</evidence>
<dbReference type="EnsemblFungi" id="EJT74118">
    <property type="protein sequence ID" value="EJT74118"/>
    <property type="gene ID" value="GGTG_07966"/>
</dbReference>
<reference evidence="3" key="4">
    <citation type="journal article" date="2015" name="G3 (Bethesda)">
        <title>Genome sequences of three phytopathogenic species of the Magnaporthaceae family of fungi.</title>
        <authorList>
            <person name="Okagaki L.H."/>
            <person name="Nunes C.C."/>
            <person name="Sailsbery J."/>
            <person name="Clay B."/>
            <person name="Brown D."/>
            <person name="John T."/>
            <person name="Oh Y."/>
            <person name="Young N."/>
            <person name="Fitzgerald M."/>
            <person name="Haas B.J."/>
            <person name="Zeng Q."/>
            <person name="Young S."/>
            <person name="Adiconis X."/>
            <person name="Fan L."/>
            <person name="Levin J.Z."/>
            <person name="Mitchell T.K."/>
            <person name="Okubara P.A."/>
            <person name="Farman M.L."/>
            <person name="Kohn L.M."/>
            <person name="Birren B."/>
            <person name="Ma L.-J."/>
            <person name="Dean R.A."/>
        </authorList>
    </citation>
    <scope>NUCLEOTIDE SEQUENCE</scope>
    <source>
        <strain evidence="3">R3-111a-1</strain>
    </source>
</reference>
<protein>
    <submittedName>
        <fullName evidence="2 3">Uncharacterized protein</fullName>
    </submittedName>
</protein>
<reference evidence="4" key="1">
    <citation type="submission" date="2010-07" db="EMBL/GenBank/DDBJ databases">
        <title>The genome sequence of Gaeumannomyces graminis var. tritici strain R3-111a-1.</title>
        <authorList>
            <consortium name="The Broad Institute Genome Sequencing Platform"/>
            <person name="Ma L.-J."/>
            <person name="Dead R."/>
            <person name="Young S."/>
            <person name="Zeng Q."/>
            <person name="Koehrsen M."/>
            <person name="Alvarado L."/>
            <person name="Berlin A."/>
            <person name="Chapman S.B."/>
            <person name="Chen Z."/>
            <person name="Freedman E."/>
            <person name="Gellesch M."/>
            <person name="Goldberg J."/>
            <person name="Griggs A."/>
            <person name="Gujja S."/>
            <person name="Heilman E.R."/>
            <person name="Heiman D."/>
            <person name="Hepburn T."/>
            <person name="Howarth C."/>
            <person name="Jen D."/>
            <person name="Larson L."/>
            <person name="Mehta T."/>
            <person name="Neiman D."/>
            <person name="Pearson M."/>
            <person name="Roberts A."/>
            <person name="Saif S."/>
            <person name="Shea T."/>
            <person name="Shenoy N."/>
            <person name="Sisk P."/>
            <person name="Stolte C."/>
            <person name="Sykes S."/>
            <person name="Walk T."/>
            <person name="White J."/>
            <person name="Yandava C."/>
            <person name="Haas B."/>
            <person name="Nusbaum C."/>
            <person name="Birren B."/>
        </authorList>
    </citation>
    <scope>NUCLEOTIDE SEQUENCE [LARGE SCALE GENOMIC DNA]</scope>
    <source>
        <strain evidence="4">R3-111a-1</strain>
    </source>
</reference>
<dbReference type="HOGENOM" id="CLU_2498018_0_0_1"/>
<keyword evidence="4" id="KW-1185">Reference proteome</keyword>
<dbReference type="VEuPathDB" id="FungiDB:GGTG_07966"/>
<reference evidence="2" key="2">
    <citation type="submission" date="2010-07" db="EMBL/GenBank/DDBJ databases">
        <authorList>
            <consortium name="The Broad Institute Genome Sequencing Platform"/>
            <consortium name="Broad Institute Genome Sequencing Center for Infectious Disease"/>
            <person name="Ma L.-J."/>
            <person name="Dead R."/>
            <person name="Young S."/>
            <person name="Zeng Q."/>
            <person name="Koehrsen M."/>
            <person name="Alvarado L."/>
            <person name="Berlin A."/>
            <person name="Chapman S.B."/>
            <person name="Chen Z."/>
            <person name="Freedman E."/>
            <person name="Gellesch M."/>
            <person name="Goldberg J."/>
            <person name="Griggs A."/>
            <person name="Gujja S."/>
            <person name="Heilman E.R."/>
            <person name="Heiman D."/>
            <person name="Hepburn T."/>
            <person name="Howarth C."/>
            <person name="Jen D."/>
            <person name="Larson L."/>
            <person name="Mehta T."/>
            <person name="Neiman D."/>
            <person name="Pearson M."/>
            <person name="Roberts A."/>
            <person name="Saif S."/>
            <person name="Shea T."/>
            <person name="Shenoy N."/>
            <person name="Sisk P."/>
            <person name="Stolte C."/>
            <person name="Sykes S."/>
            <person name="Walk T."/>
            <person name="White J."/>
            <person name="Yandava C."/>
            <person name="Haas B."/>
            <person name="Nusbaum C."/>
            <person name="Birren B."/>
        </authorList>
    </citation>
    <scope>NUCLEOTIDE SEQUENCE</scope>
    <source>
        <strain evidence="2">R3-111a-1</strain>
    </source>
</reference>